<sequence>MNLIIDVGNTRVKTAVFEKDKLKELFFFNKGEIFTSVKEITKKFPIQRGIISAVAKLTDEKIEKLKGILNLITLDNETKVPFINKYETPKTLGVDRIALAAYAISNHPNKNVLVIDAGTCVTFDFVNAQGEYLGGAISPGLKMRYQSLNNYTSKLPLLNSKEPNSFIGKNTQESIHSGVVNGISREIDGVITQYKNKFGDLTVLLTGGDTNFLVKQLKNDIFANPNLVLEGLHQILTYNRADD</sequence>
<keyword evidence="7 16" id="KW-0963">Cytoplasm</keyword>
<evidence type="ECO:0000256" key="11">
    <source>
        <dbReference type="ARBA" id="ARBA00022840"/>
    </source>
</evidence>
<dbReference type="GO" id="GO:0015937">
    <property type="term" value="P:coenzyme A biosynthetic process"/>
    <property type="evidence" value="ECO:0007669"/>
    <property type="project" value="UniProtKB-UniRule"/>
</dbReference>
<keyword evidence="16" id="KW-0479">Metal-binding</keyword>
<dbReference type="Pfam" id="PF03309">
    <property type="entry name" value="Pan_kinase"/>
    <property type="match status" value="1"/>
</dbReference>
<organism evidence="17 18">
    <name type="scientific">Tenacibaculum jejuense</name>
    <dbReference type="NCBI Taxonomy" id="584609"/>
    <lineage>
        <taxon>Bacteria</taxon>
        <taxon>Pseudomonadati</taxon>
        <taxon>Bacteroidota</taxon>
        <taxon>Flavobacteriia</taxon>
        <taxon>Flavobacteriales</taxon>
        <taxon>Flavobacteriaceae</taxon>
        <taxon>Tenacibaculum</taxon>
    </lineage>
</organism>
<evidence type="ECO:0000256" key="12">
    <source>
        <dbReference type="ARBA" id="ARBA00022958"/>
    </source>
</evidence>
<dbReference type="EMBL" id="LT899436">
    <property type="protein sequence ID" value="SNR17154.1"/>
    <property type="molecule type" value="Genomic_DNA"/>
</dbReference>
<evidence type="ECO:0000256" key="4">
    <source>
        <dbReference type="ARBA" id="ARBA00005225"/>
    </source>
</evidence>
<accession>A0A238UFA7</accession>
<dbReference type="PANTHER" id="PTHR34265:SF1">
    <property type="entry name" value="TYPE III PANTOTHENATE KINASE"/>
    <property type="match status" value="1"/>
</dbReference>
<comment type="cofactor">
    <cofactor evidence="2">
        <name>K(+)</name>
        <dbReference type="ChEBI" id="CHEBI:29103"/>
    </cofactor>
</comment>
<feature type="binding site" evidence="16">
    <location>
        <position position="86"/>
    </location>
    <ligand>
        <name>substrate</name>
    </ligand>
</feature>
<evidence type="ECO:0000256" key="7">
    <source>
        <dbReference type="ARBA" id="ARBA00022490"/>
    </source>
</evidence>
<dbReference type="EC" id="2.7.1.33" evidence="6 16"/>
<evidence type="ECO:0000313" key="17">
    <source>
        <dbReference type="EMBL" id="SNR17154.1"/>
    </source>
</evidence>
<dbReference type="GO" id="GO:0005737">
    <property type="term" value="C:cytoplasm"/>
    <property type="evidence" value="ECO:0007669"/>
    <property type="project" value="UniProtKB-SubCell"/>
</dbReference>
<evidence type="ECO:0000256" key="2">
    <source>
        <dbReference type="ARBA" id="ARBA00001958"/>
    </source>
</evidence>
<keyword evidence="8 16" id="KW-0808">Transferase</keyword>
<dbReference type="GO" id="GO:0005524">
    <property type="term" value="F:ATP binding"/>
    <property type="evidence" value="ECO:0007669"/>
    <property type="project" value="UniProtKB-UniRule"/>
</dbReference>
<dbReference type="PANTHER" id="PTHR34265">
    <property type="entry name" value="TYPE III PANTOTHENATE KINASE"/>
    <property type="match status" value="1"/>
</dbReference>
<evidence type="ECO:0000313" key="18">
    <source>
        <dbReference type="Proteomes" id="UP000215214"/>
    </source>
</evidence>
<keyword evidence="10 16" id="KW-0418">Kinase</keyword>
<dbReference type="GO" id="GO:0004594">
    <property type="term" value="F:pantothenate kinase activity"/>
    <property type="evidence" value="ECO:0007669"/>
    <property type="project" value="UniProtKB-UniRule"/>
</dbReference>
<comment type="function">
    <text evidence="16">Catalyzes the phosphorylation of pantothenate (Pan), the first step in CoA biosynthesis.</text>
</comment>
<dbReference type="NCBIfam" id="TIGR00671">
    <property type="entry name" value="baf"/>
    <property type="match status" value="1"/>
</dbReference>
<feature type="active site" description="Proton acceptor" evidence="16">
    <location>
        <position position="95"/>
    </location>
</feature>
<feature type="binding site" evidence="16">
    <location>
        <position position="171"/>
    </location>
    <ligand>
        <name>substrate</name>
    </ligand>
</feature>
<evidence type="ECO:0000256" key="15">
    <source>
        <dbReference type="ARBA" id="ARBA00040883"/>
    </source>
</evidence>
<dbReference type="OrthoDB" id="9804707at2"/>
<evidence type="ECO:0000256" key="5">
    <source>
        <dbReference type="ARBA" id="ARBA00011738"/>
    </source>
</evidence>
<feature type="binding site" evidence="16">
    <location>
        <begin position="93"/>
        <end position="96"/>
    </location>
    <ligand>
        <name>substrate</name>
    </ligand>
</feature>
<keyword evidence="18" id="KW-1185">Reference proteome</keyword>
<keyword evidence="11 16" id="KW-0067">ATP-binding</keyword>
<feature type="binding site" evidence="16">
    <location>
        <position position="119"/>
    </location>
    <ligand>
        <name>ATP</name>
        <dbReference type="ChEBI" id="CHEBI:30616"/>
    </ligand>
</feature>
<name>A0A238UFA7_9FLAO</name>
<evidence type="ECO:0000256" key="1">
    <source>
        <dbReference type="ARBA" id="ARBA00001206"/>
    </source>
</evidence>
<comment type="catalytic activity">
    <reaction evidence="1 16">
        <text>(R)-pantothenate + ATP = (R)-4'-phosphopantothenate + ADP + H(+)</text>
        <dbReference type="Rhea" id="RHEA:16373"/>
        <dbReference type="ChEBI" id="CHEBI:10986"/>
        <dbReference type="ChEBI" id="CHEBI:15378"/>
        <dbReference type="ChEBI" id="CHEBI:29032"/>
        <dbReference type="ChEBI" id="CHEBI:30616"/>
        <dbReference type="ChEBI" id="CHEBI:456216"/>
        <dbReference type="EC" id="2.7.1.33"/>
    </reaction>
</comment>
<evidence type="ECO:0000256" key="9">
    <source>
        <dbReference type="ARBA" id="ARBA00022741"/>
    </source>
</evidence>
<dbReference type="Gene3D" id="3.30.420.40">
    <property type="match status" value="2"/>
</dbReference>
<proteinExistence type="inferred from homology"/>
<evidence type="ECO:0000256" key="10">
    <source>
        <dbReference type="ARBA" id="ARBA00022777"/>
    </source>
</evidence>
<reference evidence="17 18" key="1">
    <citation type="submission" date="2017-07" db="EMBL/GenBank/DDBJ databases">
        <authorList>
            <person name="Sun Z.S."/>
            <person name="Albrecht U."/>
            <person name="Echele G."/>
            <person name="Lee C.C."/>
        </authorList>
    </citation>
    <scope>NUCLEOTIDE SEQUENCE [LARGE SCALE GENOMIC DNA]</scope>
    <source>
        <strain evidence="18">type strain: KCTC 22618</strain>
    </source>
</reference>
<dbReference type="InterPro" id="IPR043129">
    <property type="entry name" value="ATPase_NBD"/>
</dbReference>
<evidence type="ECO:0000256" key="8">
    <source>
        <dbReference type="ARBA" id="ARBA00022679"/>
    </source>
</evidence>
<comment type="pathway">
    <text evidence="4 16">Cofactor biosynthesis; coenzyme A biosynthesis; CoA from (R)-pantothenate: step 1/5.</text>
</comment>
<dbReference type="CDD" id="cd24015">
    <property type="entry name" value="ASKHA_NBD_PanK-III"/>
    <property type="match status" value="1"/>
</dbReference>
<dbReference type="AlphaFoldDB" id="A0A238UFA7"/>
<keyword evidence="9 16" id="KW-0547">Nucleotide-binding</keyword>
<dbReference type="RefSeq" id="WP_095074164.1">
    <property type="nucleotide sequence ID" value="NZ_LT899436.1"/>
</dbReference>
<evidence type="ECO:0000256" key="3">
    <source>
        <dbReference type="ARBA" id="ARBA00004496"/>
    </source>
</evidence>
<dbReference type="NCBIfam" id="NF009853">
    <property type="entry name" value="PRK13320.1-5"/>
    <property type="match status" value="1"/>
</dbReference>
<dbReference type="UniPathway" id="UPA00241">
    <property type="reaction ID" value="UER00352"/>
</dbReference>
<evidence type="ECO:0000256" key="16">
    <source>
        <dbReference type="HAMAP-Rule" id="MF_01274"/>
    </source>
</evidence>
<comment type="cofactor">
    <cofactor evidence="16">
        <name>NH4(+)</name>
        <dbReference type="ChEBI" id="CHEBI:28938"/>
    </cofactor>
    <cofactor evidence="16">
        <name>K(+)</name>
        <dbReference type="ChEBI" id="CHEBI:29103"/>
    </cofactor>
    <text evidence="16">A monovalent cation. Ammonium or potassium.</text>
</comment>
<comment type="similarity">
    <text evidence="14 16">Belongs to the type III pantothenate kinase family.</text>
</comment>
<dbReference type="SUPFAM" id="SSF53067">
    <property type="entry name" value="Actin-like ATPase domain"/>
    <property type="match status" value="2"/>
</dbReference>
<comment type="subunit">
    <text evidence="5 16">Homodimer.</text>
</comment>
<dbReference type="Proteomes" id="UP000215214">
    <property type="component" value="Chromosome TJEJU"/>
</dbReference>
<keyword evidence="13 16" id="KW-0173">Coenzyme A biosynthesis</keyword>
<protein>
    <recommendedName>
        <fullName evidence="15 16">Type III pantothenate kinase</fullName>
        <ecNumber evidence="6 16">2.7.1.33</ecNumber>
    </recommendedName>
    <alternativeName>
        <fullName evidence="16">PanK-III</fullName>
    </alternativeName>
    <alternativeName>
        <fullName evidence="16">Pantothenic acid kinase</fullName>
    </alternativeName>
</protein>
<gene>
    <name evidence="16 17" type="primary">coaX</name>
    <name evidence="17" type="ORF">TJEJU_3510</name>
</gene>
<evidence type="ECO:0000256" key="14">
    <source>
        <dbReference type="ARBA" id="ARBA00038036"/>
    </source>
</evidence>
<evidence type="ECO:0000256" key="6">
    <source>
        <dbReference type="ARBA" id="ARBA00012102"/>
    </source>
</evidence>
<dbReference type="HAMAP" id="MF_01274">
    <property type="entry name" value="Pantothen_kinase_3"/>
    <property type="match status" value="1"/>
</dbReference>
<dbReference type="GO" id="GO:0046872">
    <property type="term" value="F:metal ion binding"/>
    <property type="evidence" value="ECO:0007669"/>
    <property type="project" value="UniProtKB-KW"/>
</dbReference>
<comment type="subcellular location">
    <subcellularLocation>
        <location evidence="3 16">Cytoplasm</location>
    </subcellularLocation>
</comment>
<feature type="binding site" evidence="16">
    <location>
        <begin position="6"/>
        <end position="13"/>
    </location>
    <ligand>
        <name>ATP</name>
        <dbReference type="ChEBI" id="CHEBI:30616"/>
    </ligand>
</feature>
<evidence type="ECO:0000256" key="13">
    <source>
        <dbReference type="ARBA" id="ARBA00022993"/>
    </source>
</evidence>
<keyword evidence="12 16" id="KW-0630">Potassium</keyword>
<feature type="binding site" evidence="16">
    <location>
        <position position="116"/>
    </location>
    <ligand>
        <name>K(+)</name>
        <dbReference type="ChEBI" id="CHEBI:29103"/>
    </ligand>
</feature>
<dbReference type="InterPro" id="IPR004619">
    <property type="entry name" value="Type_III_PanK"/>
</dbReference>
<dbReference type="KEGG" id="tje:TJEJU_3510"/>